<feature type="compositionally biased region" description="Polar residues" evidence="1">
    <location>
        <begin position="746"/>
        <end position="758"/>
    </location>
</feature>
<protein>
    <recommendedName>
        <fullName evidence="6">Galactose oxidase</fullName>
    </recommendedName>
</protein>
<dbReference type="HOGENOM" id="CLU_002057_0_0_1"/>
<dbReference type="InterPro" id="IPR015915">
    <property type="entry name" value="Kelch-typ_b-propeller"/>
</dbReference>
<feature type="region of interest" description="Disordered" evidence="1">
    <location>
        <begin position="545"/>
        <end position="640"/>
    </location>
</feature>
<feature type="compositionally biased region" description="Polar residues" evidence="1">
    <location>
        <begin position="765"/>
        <end position="780"/>
    </location>
</feature>
<feature type="region of interest" description="Disordered" evidence="1">
    <location>
        <begin position="673"/>
        <end position="711"/>
    </location>
</feature>
<feature type="compositionally biased region" description="Basic and acidic residues" evidence="1">
    <location>
        <begin position="611"/>
        <end position="623"/>
    </location>
</feature>
<feature type="compositionally biased region" description="Basic and acidic residues" evidence="1">
    <location>
        <begin position="977"/>
        <end position="998"/>
    </location>
</feature>
<reference evidence="4 5" key="1">
    <citation type="submission" date="2015-01" db="EMBL/GenBank/DDBJ databases">
        <title>The Genome Sequence of Exophiala sideris CBS121828.</title>
        <authorList>
            <consortium name="The Broad Institute Genomics Platform"/>
            <person name="Cuomo C."/>
            <person name="de Hoog S."/>
            <person name="Gorbushina A."/>
            <person name="Stielow B."/>
            <person name="Teixiera M."/>
            <person name="Abouelleil A."/>
            <person name="Chapman S.B."/>
            <person name="Priest M."/>
            <person name="Young S.K."/>
            <person name="Wortman J."/>
            <person name="Nusbaum C."/>
            <person name="Birren B."/>
        </authorList>
    </citation>
    <scope>NUCLEOTIDE SEQUENCE [LARGE SCALE GENOMIC DNA]</scope>
    <source>
        <strain evidence="4 5">CBS 121828</strain>
    </source>
</reference>
<feature type="transmembrane region" description="Helical" evidence="2">
    <location>
        <begin position="436"/>
        <end position="460"/>
    </location>
</feature>
<proteinExistence type="predicted"/>
<evidence type="ECO:0000256" key="1">
    <source>
        <dbReference type="SAM" id="MobiDB-lite"/>
    </source>
</evidence>
<keyword evidence="3" id="KW-0732">Signal</keyword>
<feature type="region of interest" description="Disordered" evidence="1">
    <location>
        <begin position="973"/>
        <end position="1019"/>
    </location>
</feature>
<dbReference type="Gene3D" id="2.120.10.80">
    <property type="entry name" value="Kelch-type beta propeller"/>
    <property type="match status" value="1"/>
</dbReference>
<evidence type="ECO:0000256" key="2">
    <source>
        <dbReference type="SAM" id="Phobius"/>
    </source>
</evidence>
<feature type="region of interest" description="Disordered" evidence="1">
    <location>
        <begin position="746"/>
        <end position="782"/>
    </location>
</feature>
<dbReference type="EMBL" id="KN846953">
    <property type="protein sequence ID" value="KIV79612.1"/>
    <property type="molecule type" value="Genomic_DNA"/>
</dbReference>
<feature type="region of interest" description="Disordered" evidence="1">
    <location>
        <begin position="864"/>
        <end position="937"/>
    </location>
</feature>
<evidence type="ECO:0000313" key="4">
    <source>
        <dbReference type="EMBL" id="KIV79612.1"/>
    </source>
</evidence>
<feature type="compositionally biased region" description="Polar residues" evidence="1">
    <location>
        <begin position="694"/>
        <end position="711"/>
    </location>
</feature>
<evidence type="ECO:0000256" key="3">
    <source>
        <dbReference type="SAM" id="SignalP"/>
    </source>
</evidence>
<dbReference type="AlphaFoldDB" id="A0A0D1Y9L0"/>
<feature type="chain" id="PRO_5002236812" description="Galactose oxidase" evidence="3">
    <location>
        <begin position="22"/>
        <end position="1019"/>
    </location>
</feature>
<feature type="signal peptide" evidence="3">
    <location>
        <begin position="1"/>
        <end position="21"/>
    </location>
</feature>
<feature type="region of interest" description="Disordered" evidence="1">
    <location>
        <begin position="407"/>
        <end position="429"/>
    </location>
</feature>
<name>A0A0D1Y9L0_9EURO</name>
<dbReference type="InterPro" id="IPR011043">
    <property type="entry name" value="Gal_Oxase/kelch_b-propeller"/>
</dbReference>
<dbReference type="SUPFAM" id="SSF50965">
    <property type="entry name" value="Galactose oxidase, central domain"/>
    <property type="match status" value="1"/>
</dbReference>
<evidence type="ECO:0008006" key="6">
    <source>
        <dbReference type="Google" id="ProtNLM"/>
    </source>
</evidence>
<feature type="region of interest" description="Disordered" evidence="1">
    <location>
        <begin position="477"/>
        <end position="499"/>
    </location>
</feature>
<organism evidence="4 5">
    <name type="scientific">Exophiala sideris</name>
    <dbReference type="NCBI Taxonomy" id="1016849"/>
    <lineage>
        <taxon>Eukaryota</taxon>
        <taxon>Fungi</taxon>
        <taxon>Dikarya</taxon>
        <taxon>Ascomycota</taxon>
        <taxon>Pezizomycotina</taxon>
        <taxon>Eurotiomycetes</taxon>
        <taxon>Chaetothyriomycetidae</taxon>
        <taxon>Chaetothyriales</taxon>
        <taxon>Herpotrichiellaceae</taxon>
        <taxon>Exophiala</taxon>
    </lineage>
</organism>
<dbReference type="Proteomes" id="UP000053599">
    <property type="component" value="Unassembled WGS sequence"/>
</dbReference>
<keyword evidence="2" id="KW-1133">Transmembrane helix</keyword>
<keyword evidence="2" id="KW-0812">Transmembrane</keyword>
<sequence>MSVRLILLLAGLSTVVTPVFAQLPYNPTRILPANDGEIAYVFSPQNASSQFSLYTVDLSDKLNSSSPKSQLFDTLPFLSETTSKAFIPILNEEAISVLAGNCANGTTDVEFWRLALANGTNNGTWSKLSLSTSDTSLDSNYLSAGFAFSPTDSSDDLALYIFGGMCPNVSSPDAADWQLDATYSNTMLTLAEASTSSQYQLSLTGARAPPVAEAGLTVTPLIPTFSNTSQTSVSQQQNFILLGGHTQTAFINMSQLAIFSLPQQSWAFVGVQQPSSSSKRKLKARDSATVEPRSGHTAVLTEDGSRIIVLGGWVGDISTPATPQLVILEVGQGYGGDGDWTWTVPSPTSSPFSAESGIYGHGAALLPGGVMMVSGGYSMSSSGSKRKRDLSDDVYFLNTTTLEWSDTYTNPNSAGSTTASTSADTSSTGLKSAEKAGLGAGLGLGLAAAGGVAIVWILYARKLRMKRAARERELREQALGSRYHSPGPSGEDDLKMTGARSPSWNAMQERQIEGSGDPFPWAPIVAPGETARLHHDDGSYSRYAERTGVMMEIPSPTRGLRKNLSGRSASGHGPFNQHPPAGVPGPVFRIDEEDESSQAGSTKRAKWPTGEGDRSSVRSDPFKDPPFATEDAAAQRKKEVEGWVDDWQSAAETMSLSRSTSQAYSRTYSNVSQFRAPTAGGGSGRGSPEKSDRTGSNLSESSAITSTSFQRSMAGTISRNVSQRSVSAVPYALFAGAAAAMGRFGNNRQGPVKQQNNGGLARAPTNRSISLNTDSGGHTNVNDRADQYAFARGNPWGSVAPGEDQALLNSGHDRYYKTVPENNKYARAGSLTSSSRRAMNLFGSVKRVFTGTGNVDVHDRVAALETTSGSPSPRKPPDMSEVGRSMSAGDAFWRGKRGAKDWEDESPGHGNPRPMSIQRKPVPGLTLNDNEGFNGDEDWDVENAVQNRVVQVMFTVPKEKLRVVNADALSLISSNRSEADHEEDKERDQINRMSSVREGDDDYDLDDSTSKGKGKYRAY</sequence>
<accession>A0A0D1Y9L0</accession>
<evidence type="ECO:0000313" key="5">
    <source>
        <dbReference type="Proteomes" id="UP000053599"/>
    </source>
</evidence>
<feature type="compositionally biased region" description="Low complexity" evidence="1">
    <location>
        <begin position="413"/>
        <end position="429"/>
    </location>
</feature>
<gene>
    <name evidence="4" type="ORF">PV11_07163</name>
</gene>
<keyword evidence="2" id="KW-0472">Membrane</keyword>
<dbReference type="STRING" id="1016849.A0A0D1Y9L0"/>
<dbReference type="OrthoDB" id="205993at2759"/>